<proteinExistence type="predicted"/>
<feature type="region of interest" description="Disordered" evidence="1">
    <location>
        <begin position="46"/>
        <end position="148"/>
    </location>
</feature>
<feature type="compositionally biased region" description="Basic and acidic residues" evidence="1">
    <location>
        <begin position="58"/>
        <end position="105"/>
    </location>
</feature>
<evidence type="ECO:0000256" key="1">
    <source>
        <dbReference type="SAM" id="MobiDB-lite"/>
    </source>
</evidence>
<dbReference type="AlphaFoldDB" id="A0A1Z5JR89"/>
<dbReference type="Proteomes" id="UP000198406">
    <property type="component" value="Unassembled WGS sequence"/>
</dbReference>
<evidence type="ECO:0008006" key="4">
    <source>
        <dbReference type="Google" id="ProtNLM"/>
    </source>
</evidence>
<keyword evidence="3" id="KW-1185">Reference proteome</keyword>
<gene>
    <name evidence="2" type="ORF">FisN_3Hh229</name>
</gene>
<sequence length="148" mass="16702">MEAIHQTASTINNGLKYLQENSLVIVTCVAVLWVIRGRIMQWLDPSQQGVTLASSSNKKQDERLNDMMRVRQKQQEEAERQSKLAAQERKVKEAEEKKRRNELNLKKKKSESRGSTLGSNGSGYNPLQPWSSGSGGGYKAQRRTVNRG</sequence>
<reference evidence="2 3" key="1">
    <citation type="journal article" date="2015" name="Plant Cell">
        <title>Oil accumulation by the oleaginous diatom Fistulifera solaris as revealed by the genome and transcriptome.</title>
        <authorList>
            <person name="Tanaka T."/>
            <person name="Maeda Y."/>
            <person name="Veluchamy A."/>
            <person name="Tanaka M."/>
            <person name="Abida H."/>
            <person name="Marechal E."/>
            <person name="Bowler C."/>
            <person name="Muto M."/>
            <person name="Sunaga Y."/>
            <person name="Tanaka M."/>
            <person name="Yoshino T."/>
            <person name="Taniguchi T."/>
            <person name="Fukuda Y."/>
            <person name="Nemoto M."/>
            <person name="Matsumoto M."/>
            <person name="Wong P.S."/>
            <person name="Aburatani S."/>
            <person name="Fujibuchi W."/>
        </authorList>
    </citation>
    <scope>NUCLEOTIDE SEQUENCE [LARGE SCALE GENOMIC DNA]</scope>
    <source>
        <strain evidence="2 3">JPCC DA0580</strain>
    </source>
</reference>
<feature type="compositionally biased region" description="Polar residues" evidence="1">
    <location>
        <begin position="46"/>
        <end position="57"/>
    </location>
</feature>
<accession>A0A1Z5JR89</accession>
<comment type="caution">
    <text evidence="2">The sequence shown here is derived from an EMBL/GenBank/DDBJ whole genome shotgun (WGS) entry which is preliminary data.</text>
</comment>
<protein>
    <recommendedName>
        <fullName evidence="4">Selenoprotein S</fullName>
    </recommendedName>
</protein>
<organism evidence="2 3">
    <name type="scientific">Fistulifera solaris</name>
    <name type="common">Oleaginous diatom</name>
    <dbReference type="NCBI Taxonomy" id="1519565"/>
    <lineage>
        <taxon>Eukaryota</taxon>
        <taxon>Sar</taxon>
        <taxon>Stramenopiles</taxon>
        <taxon>Ochrophyta</taxon>
        <taxon>Bacillariophyta</taxon>
        <taxon>Bacillariophyceae</taxon>
        <taxon>Bacillariophycidae</taxon>
        <taxon>Naviculales</taxon>
        <taxon>Naviculaceae</taxon>
        <taxon>Fistulifera</taxon>
    </lineage>
</organism>
<name>A0A1Z5JR89_FISSO</name>
<feature type="compositionally biased region" description="Polar residues" evidence="1">
    <location>
        <begin position="113"/>
        <end position="132"/>
    </location>
</feature>
<dbReference type="EMBL" id="BDSP01000102">
    <property type="protein sequence ID" value="GAX16288.1"/>
    <property type="molecule type" value="Genomic_DNA"/>
</dbReference>
<evidence type="ECO:0000313" key="3">
    <source>
        <dbReference type="Proteomes" id="UP000198406"/>
    </source>
</evidence>
<evidence type="ECO:0000313" key="2">
    <source>
        <dbReference type="EMBL" id="GAX16288.1"/>
    </source>
</evidence>
<dbReference type="InParanoid" id="A0A1Z5JR89"/>